<evidence type="ECO:0000313" key="2">
    <source>
        <dbReference type="Proteomes" id="UP000199417"/>
    </source>
</evidence>
<keyword evidence="2" id="KW-1185">Reference proteome</keyword>
<gene>
    <name evidence="1" type="ORF">SAMN05444580_102184</name>
</gene>
<proteinExistence type="predicted"/>
<name>A0A1G6QRY1_9NOCA</name>
<dbReference type="EMBL" id="FNAB01000002">
    <property type="protein sequence ID" value="SDC95108.1"/>
    <property type="molecule type" value="Genomic_DNA"/>
</dbReference>
<reference evidence="1 2" key="1">
    <citation type="submission" date="2016-10" db="EMBL/GenBank/DDBJ databases">
        <authorList>
            <person name="de Groot N.N."/>
        </authorList>
    </citation>
    <scope>NUCLEOTIDE SEQUENCE [LARGE SCALE GENOMIC DNA]</scope>
    <source>
        <strain evidence="1 2">JCM 11308</strain>
    </source>
</reference>
<dbReference type="RefSeq" id="WP_072843911.1">
    <property type="nucleotide sequence ID" value="NZ_FNAB01000002.1"/>
</dbReference>
<accession>A0A1G6QRY1</accession>
<protein>
    <submittedName>
        <fullName evidence="1">Uncharacterized protein</fullName>
    </submittedName>
</protein>
<evidence type="ECO:0000313" key="1">
    <source>
        <dbReference type="EMBL" id="SDC95108.1"/>
    </source>
</evidence>
<sequence length="100" mass="10821">MPRLEQLSTTSRPIAPVAPNTVTFTLFRYRLRRRWVAAASTITTARPVAATGEDAPESWRRPVGFMLQAFAAEVAAPLPRAPESGAMDRATVRAGAGVTR</sequence>
<organism evidence="1 2">
    <name type="scientific">Rhodococcus tukisamuensis</name>
    <dbReference type="NCBI Taxonomy" id="168276"/>
    <lineage>
        <taxon>Bacteria</taxon>
        <taxon>Bacillati</taxon>
        <taxon>Actinomycetota</taxon>
        <taxon>Actinomycetes</taxon>
        <taxon>Mycobacteriales</taxon>
        <taxon>Nocardiaceae</taxon>
        <taxon>Rhodococcus</taxon>
    </lineage>
</organism>
<dbReference type="AlphaFoldDB" id="A0A1G6QRY1"/>
<dbReference type="Proteomes" id="UP000199417">
    <property type="component" value="Unassembled WGS sequence"/>
</dbReference>